<reference evidence="2 4" key="2">
    <citation type="submission" date="2019-08" db="EMBL/GenBank/DDBJ databases">
        <title>Whole genome sequencing of Aggregatibacter actinomycetemcomitans cultured from blood stream infections in Denmark reveals a novel phylogenetic lineage expressing serotype a membrane O polysaccharide.</title>
        <authorList>
            <person name="Nedergaard S."/>
            <person name="Kobel C.M."/>
            <person name="Nielsen M.B."/>
            <person name="Moeller R.T."/>
            <person name="Jensen A.B."/>
            <person name="Noerskov-Lauritsen N."/>
        </authorList>
    </citation>
    <scope>NUCLEOTIDE SEQUENCE [LARGE SCALE GENOMIC DNA]</scope>
    <source>
        <strain evidence="2 4">PN_563</strain>
    </source>
</reference>
<organism evidence="2 4">
    <name type="scientific">Aggregatibacter actinomycetemcomitans</name>
    <name type="common">Actinobacillus actinomycetemcomitans</name>
    <name type="synonym">Haemophilus actinomycetemcomitans</name>
    <dbReference type="NCBI Taxonomy" id="714"/>
    <lineage>
        <taxon>Bacteria</taxon>
        <taxon>Pseudomonadati</taxon>
        <taxon>Pseudomonadota</taxon>
        <taxon>Gammaproteobacteria</taxon>
        <taxon>Pasteurellales</taxon>
        <taxon>Pasteurellaceae</taxon>
        <taxon>Aggregatibacter</taxon>
    </lineage>
</organism>
<evidence type="ECO:0000313" key="3">
    <source>
        <dbReference type="Proteomes" id="UP000226080"/>
    </source>
</evidence>
<dbReference type="EMBL" id="VSED01000001">
    <property type="protein sequence ID" value="TYA39980.1"/>
    <property type="molecule type" value="Genomic_DNA"/>
</dbReference>
<dbReference type="Proteomes" id="UP000323012">
    <property type="component" value="Unassembled WGS sequence"/>
</dbReference>
<dbReference type="AlphaFoldDB" id="A0AB74N864"/>
<proteinExistence type="predicted"/>
<reference evidence="1 3" key="1">
    <citation type="submission" date="2017-10" db="EMBL/GenBank/DDBJ databases">
        <title>Draft genome sequences of Aggregatibacter actinomycetemcomitans strains 310a and 310b.</title>
        <authorList>
            <person name="May A.C."/>
            <person name="Ohta H."/>
            <person name="Maeda H."/>
            <person name="Kokeguchi S."/>
            <person name="Cugini C."/>
        </authorList>
    </citation>
    <scope>NUCLEOTIDE SEQUENCE [LARGE SCALE GENOMIC DNA]</scope>
    <source>
        <strain evidence="1 3">310b</strain>
    </source>
</reference>
<accession>A0AB74N864</accession>
<keyword evidence="3" id="KW-1185">Reference proteome</keyword>
<dbReference type="EMBL" id="PCGW01000002">
    <property type="protein sequence ID" value="PHO21412.1"/>
    <property type="molecule type" value="Genomic_DNA"/>
</dbReference>
<sequence length="61" mass="7263">MFFYTKKTPVKSTALLFAKTPQSFTLFKGSGRMRHRFTRETKNHKQVRLKFALFCIALQYD</sequence>
<evidence type="ECO:0000313" key="2">
    <source>
        <dbReference type="EMBL" id="TYA39980.1"/>
    </source>
</evidence>
<comment type="caution">
    <text evidence="2">The sequence shown here is derived from an EMBL/GenBank/DDBJ whole genome shotgun (WGS) entry which is preliminary data.</text>
</comment>
<name>A0AB74N864_AGGAC</name>
<evidence type="ECO:0000313" key="1">
    <source>
        <dbReference type="EMBL" id="PHO21412.1"/>
    </source>
</evidence>
<gene>
    <name evidence="1" type="ORF">CQR80_01435</name>
    <name evidence="2" type="ORF">FXB79_00290</name>
</gene>
<protein>
    <submittedName>
        <fullName evidence="2">Uncharacterized protein</fullName>
    </submittedName>
</protein>
<evidence type="ECO:0000313" key="4">
    <source>
        <dbReference type="Proteomes" id="UP000323012"/>
    </source>
</evidence>
<dbReference type="Proteomes" id="UP000226080">
    <property type="component" value="Unassembled WGS sequence"/>
</dbReference>